<keyword evidence="2" id="KW-1185">Reference proteome</keyword>
<dbReference type="AlphaFoldDB" id="A0A1I5ATY0"/>
<gene>
    <name evidence="1" type="ORF">SAMN05216386_1533</name>
</gene>
<dbReference type="Proteomes" id="UP000183107">
    <property type="component" value="Unassembled WGS sequence"/>
</dbReference>
<evidence type="ECO:0000313" key="2">
    <source>
        <dbReference type="Proteomes" id="UP000183107"/>
    </source>
</evidence>
<organism evidence="1 2">
    <name type="scientific">Nitrosospira briensis</name>
    <dbReference type="NCBI Taxonomy" id="35799"/>
    <lineage>
        <taxon>Bacteria</taxon>
        <taxon>Pseudomonadati</taxon>
        <taxon>Pseudomonadota</taxon>
        <taxon>Betaproteobacteria</taxon>
        <taxon>Nitrosomonadales</taxon>
        <taxon>Nitrosomonadaceae</taxon>
        <taxon>Nitrosospira</taxon>
    </lineage>
</organism>
<name>A0A1I5ATY0_9PROT</name>
<sequence>MTVSAVKAESEAHKFTMHPLQINAAAAIY</sequence>
<evidence type="ECO:0000313" key="1">
    <source>
        <dbReference type="EMBL" id="SFN65885.1"/>
    </source>
</evidence>
<accession>A0A1I5ATY0</accession>
<protein>
    <submittedName>
        <fullName evidence="1">Uncharacterized protein</fullName>
    </submittedName>
</protein>
<proteinExistence type="predicted"/>
<reference evidence="2" key="1">
    <citation type="submission" date="2016-10" db="EMBL/GenBank/DDBJ databases">
        <authorList>
            <person name="Varghese N."/>
        </authorList>
    </citation>
    <scope>NUCLEOTIDE SEQUENCE [LARGE SCALE GENOMIC DNA]</scope>
    <source>
        <strain evidence="2">Nsp8</strain>
    </source>
</reference>
<dbReference type="EMBL" id="FOVJ01000002">
    <property type="protein sequence ID" value="SFN65885.1"/>
    <property type="molecule type" value="Genomic_DNA"/>
</dbReference>